<gene>
    <name evidence="2" type="ORF">GALL_143980</name>
</gene>
<evidence type="ECO:0000259" key="1">
    <source>
        <dbReference type="Pfam" id="PF02036"/>
    </source>
</evidence>
<dbReference type="AlphaFoldDB" id="A0A1J5S6J0"/>
<protein>
    <recommendedName>
        <fullName evidence="1">SCP2 domain-containing protein</fullName>
    </recommendedName>
</protein>
<dbReference type="HAMAP" id="MF_02215">
    <property type="entry name" value="UbiJ"/>
    <property type="match status" value="1"/>
</dbReference>
<dbReference type="InterPro" id="IPR038989">
    <property type="entry name" value="UbiJ"/>
</dbReference>
<organism evidence="2">
    <name type="scientific">mine drainage metagenome</name>
    <dbReference type="NCBI Taxonomy" id="410659"/>
    <lineage>
        <taxon>unclassified sequences</taxon>
        <taxon>metagenomes</taxon>
        <taxon>ecological metagenomes</taxon>
    </lineage>
</organism>
<dbReference type="PANTHER" id="PTHR38693:SF1">
    <property type="entry name" value="UBIQUINONE BIOSYNTHESIS ACCESSORY FACTOR UBIJ"/>
    <property type="match status" value="1"/>
</dbReference>
<comment type="caution">
    <text evidence="2">The sequence shown here is derived from an EMBL/GenBank/DDBJ whole genome shotgun (WGS) entry which is preliminary data.</text>
</comment>
<feature type="domain" description="SCP2" evidence="1">
    <location>
        <begin position="10"/>
        <end position="92"/>
    </location>
</feature>
<reference evidence="2" key="1">
    <citation type="submission" date="2016-10" db="EMBL/GenBank/DDBJ databases">
        <title>Sequence of Gallionella enrichment culture.</title>
        <authorList>
            <person name="Poehlein A."/>
            <person name="Muehling M."/>
            <person name="Daniel R."/>
        </authorList>
    </citation>
    <scope>NUCLEOTIDE SEQUENCE</scope>
</reference>
<dbReference type="InterPro" id="IPR003033">
    <property type="entry name" value="SCP2_sterol-bd_dom"/>
</dbReference>
<dbReference type="Pfam" id="PF02036">
    <property type="entry name" value="SCP2"/>
    <property type="match status" value="1"/>
</dbReference>
<dbReference type="EMBL" id="MLJW01000065">
    <property type="protein sequence ID" value="OIR03539.1"/>
    <property type="molecule type" value="Genomic_DNA"/>
</dbReference>
<evidence type="ECO:0000313" key="2">
    <source>
        <dbReference type="EMBL" id="OIR03539.1"/>
    </source>
</evidence>
<dbReference type="GO" id="GO:0006744">
    <property type="term" value="P:ubiquinone biosynthetic process"/>
    <property type="evidence" value="ECO:0007669"/>
    <property type="project" value="InterPro"/>
</dbReference>
<proteinExistence type="inferred from homology"/>
<name>A0A1J5S6J0_9ZZZZ</name>
<sequence length="193" mass="20872">MPDRAALAILNHLLADEPWARTRLKPYAGRTARLILPPWRFDFAVDEQGLLVASGAAAEVAITLPVAAPLLLFRGVEALAKEVHVVGSAEFADTLGFVLPRLRWDFEGALAGRIGGIAAHRIAGLLGAFAAWQVQATRNLAENVAEYLTEEKPMLARAADAADFARAVGRLEEDLAGLERRLMRPAPPRLPRA</sequence>
<accession>A0A1J5S6J0</accession>
<dbReference type="PANTHER" id="PTHR38693">
    <property type="entry name" value="UBIQUINONE BIOSYNTHESIS PROTEIN UBIJ"/>
    <property type="match status" value="1"/>
</dbReference>